<evidence type="ECO:0008006" key="5">
    <source>
        <dbReference type="Google" id="ProtNLM"/>
    </source>
</evidence>
<evidence type="ECO:0000256" key="2">
    <source>
        <dbReference type="SAM" id="Phobius"/>
    </source>
</evidence>
<dbReference type="AlphaFoldDB" id="B7JZM3"/>
<dbReference type="PANTHER" id="PTHR34048:SF3">
    <property type="entry name" value="LOW-DENSITY RECEPTOR-LIKE PROTEIN"/>
    <property type="match status" value="1"/>
</dbReference>
<keyword evidence="2" id="KW-0812">Transmembrane</keyword>
<organism evidence="3 4">
    <name type="scientific">Rippkaea orientalis (strain PCC 8801 / RF-1)</name>
    <name type="common">Cyanothece sp. (strain PCC 8801)</name>
    <dbReference type="NCBI Taxonomy" id="41431"/>
    <lineage>
        <taxon>Bacteria</taxon>
        <taxon>Bacillati</taxon>
        <taxon>Cyanobacteriota</taxon>
        <taxon>Cyanophyceae</taxon>
        <taxon>Oscillatoriophycideae</taxon>
        <taxon>Chroococcales</taxon>
        <taxon>Aphanothecaceae</taxon>
        <taxon>Rippkaea</taxon>
        <taxon>Rippkaea orientalis</taxon>
    </lineage>
</organism>
<dbReference type="Proteomes" id="UP000008204">
    <property type="component" value="Chromosome"/>
</dbReference>
<accession>B7JZM3</accession>
<sequence>MSQRDGFTGGFLLGTLVGGVVGGIVGTLVATRRDRSLEGQDESLLKADKREKLNNEVSIEMARRRLENKIAQLNSAIDDVREQLGQVESNSSQLETLTEEV</sequence>
<dbReference type="RefSeq" id="WP_012594241.1">
    <property type="nucleotide sequence ID" value="NC_011726.1"/>
</dbReference>
<protein>
    <recommendedName>
        <fullName evidence="5">Gas vesicle protein</fullName>
    </recommendedName>
</protein>
<keyword evidence="4" id="KW-1185">Reference proteome</keyword>
<dbReference type="KEGG" id="cyp:PCC8801_0888"/>
<evidence type="ECO:0000313" key="4">
    <source>
        <dbReference type="Proteomes" id="UP000008204"/>
    </source>
</evidence>
<proteinExistence type="predicted"/>
<dbReference type="InterPro" id="IPR040377">
    <property type="entry name" value="Ssl2009-like"/>
</dbReference>
<dbReference type="STRING" id="41431.PCC8801_0888"/>
<dbReference type="PANTHER" id="PTHR34048">
    <property type="entry name" value="LOW-DENSITY RECEPTOR-LIKE PROTEIN"/>
    <property type="match status" value="1"/>
</dbReference>
<gene>
    <name evidence="3" type="ordered locus">PCC8801_0888</name>
</gene>
<keyword evidence="1" id="KW-0175">Coiled coil</keyword>
<dbReference type="OrthoDB" id="516634at2"/>
<feature type="coiled-coil region" evidence="1">
    <location>
        <begin position="59"/>
        <end position="97"/>
    </location>
</feature>
<dbReference type="HOGENOM" id="CLU_167416_0_0_3"/>
<reference evidence="4" key="1">
    <citation type="journal article" date="2011" name="MBio">
        <title>Novel metabolic attributes of the genus Cyanothece, comprising a group of unicellular nitrogen-fixing Cyanobacteria.</title>
        <authorList>
            <person name="Bandyopadhyay A."/>
            <person name="Elvitigala T."/>
            <person name="Welsh E."/>
            <person name="Stockel J."/>
            <person name="Liberton M."/>
            <person name="Min H."/>
            <person name="Sherman L.A."/>
            <person name="Pakrasi H.B."/>
        </authorList>
    </citation>
    <scope>NUCLEOTIDE SEQUENCE [LARGE SCALE GENOMIC DNA]</scope>
    <source>
        <strain evidence="4">PCC 8801</strain>
    </source>
</reference>
<dbReference type="eggNOG" id="ENOG5032ZAD">
    <property type="taxonomic scope" value="Bacteria"/>
</dbReference>
<evidence type="ECO:0000313" key="3">
    <source>
        <dbReference type="EMBL" id="ACK64966.1"/>
    </source>
</evidence>
<keyword evidence="2" id="KW-0472">Membrane</keyword>
<dbReference type="EMBL" id="CP001287">
    <property type="protein sequence ID" value="ACK64966.1"/>
    <property type="molecule type" value="Genomic_DNA"/>
</dbReference>
<feature type="transmembrane region" description="Helical" evidence="2">
    <location>
        <begin position="6"/>
        <end position="30"/>
    </location>
</feature>
<evidence type="ECO:0000256" key="1">
    <source>
        <dbReference type="SAM" id="Coils"/>
    </source>
</evidence>
<keyword evidence="2" id="KW-1133">Transmembrane helix</keyword>
<name>B7JZM3_RIPO1</name>